<feature type="compositionally biased region" description="Basic and acidic residues" evidence="1">
    <location>
        <begin position="13"/>
        <end position="22"/>
    </location>
</feature>
<feature type="compositionally biased region" description="Polar residues" evidence="1">
    <location>
        <begin position="88"/>
        <end position="103"/>
    </location>
</feature>
<evidence type="ECO:0000313" key="2">
    <source>
        <dbReference type="EMBL" id="VDO10105.1"/>
    </source>
</evidence>
<reference evidence="2 3" key="2">
    <citation type="submission" date="2018-11" db="EMBL/GenBank/DDBJ databases">
        <authorList>
            <consortium name="Pathogen Informatics"/>
        </authorList>
    </citation>
    <scope>NUCLEOTIDE SEQUENCE [LARGE SCALE GENOMIC DNA]</scope>
</reference>
<feature type="compositionally biased region" description="Basic and acidic residues" evidence="1">
    <location>
        <begin position="165"/>
        <end position="176"/>
    </location>
</feature>
<dbReference type="WBParaSite" id="BTMF_0000205801-mRNA-1">
    <property type="protein sequence ID" value="BTMF_0000205801-mRNA-1"/>
    <property type="gene ID" value="BTMF_0000205801"/>
</dbReference>
<evidence type="ECO:0000256" key="1">
    <source>
        <dbReference type="SAM" id="MobiDB-lite"/>
    </source>
</evidence>
<evidence type="ECO:0000313" key="3">
    <source>
        <dbReference type="Proteomes" id="UP000280834"/>
    </source>
</evidence>
<evidence type="ECO:0000313" key="4">
    <source>
        <dbReference type="WBParaSite" id="BTMF_0000205801-mRNA-1"/>
    </source>
</evidence>
<protein>
    <submittedName>
        <fullName evidence="4">Eukaryotic translation initiation factor</fullName>
    </submittedName>
</protein>
<sequence>RNIERPAVPSRFSNREQARGEADSTTNWRKGQVAQRDRDQSVGKQPLMEKRGEPSGAQLHDVKAVATPSPADAGPWRRGMIVARDQADSSQRTSAATPTTQPWRPSRLRQADGAPVNGAPSGRILEGSGSNEPSIGKWNRSIQRTGDSHGAQSFRGISQHQQRRGAADDDRNWRQK</sequence>
<dbReference type="EMBL" id="UZAG01000998">
    <property type="protein sequence ID" value="VDO10105.1"/>
    <property type="molecule type" value="Genomic_DNA"/>
</dbReference>
<name>A0A0R3Q6V4_9BILA</name>
<accession>A0A0R3Q6V4</accession>
<dbReference type="STRING" id="42155.A0A0R3Q6V4"/>
<dbReference type="Proteomes" id="UP000280834">
    <property type="component" value="Unassembled WGS sequence"/>
</dbReference>
<feature type="region of interest" description="Disordered" evidence="1">
    <location>
        <begin position="1"/>
        <end position="176"/>
    </location>
</feature>
<reference evidence="4" key="1">
    <citation type="submission" date="2017-02" db="UniProtKB">
        <authorList>
            <consortium name="WormBaseParasite"/>
        </authorList>
    </citation>
    <scope>IDENTIFICATION</scope>
</reference>
<feature type="compositionally biased region" description="Basic and acidic residues" evidence="1">
    <location>
        <begin position="35"/>
        <end position="53"/>
    </location>
</feature>
<organism evidence="4">
    <name type="scientific">Brugia timori</name>
    <dbReference type="NCBI Taxonomy" id="42155"/>
    <lineage>
        <taxon>Eukaryota</taxon>
        <taxon>Metazoa</taxon>
        <taxon>Ecdysozoa</taxon>
        <taxon>Nematoda</taxon>
        <taxon>Chromadorea</taxon>
        <taxon>Rhabditida</taxon>
        <taxon>Spirurina</taxon>
        <taxon>Spiruromorpha</taxon>
        <taxon>Filarioidea</taxon>
        <taxon>Onchocercidae</taxon>
        <taxon>Brugia</taxon>
    </lineage>
</organism>
<dbReference type="AlphaFoldDB" id="A0A0R3Q6V4"/>
<keyword evidence="3" id="KW-1185">Reference proteome</keyword>
<proteinExistence type="predicted"/>
<gene>
    <name evidence="2" type="ORF">BTMF_LOCUS1386</name>
</gene>